<evidence type="ECO:0000313" key="11">
    <source>
        <dbReference type="EMBL" id="CAI4000528.1"/>
    </source>
</evidence>
<dbReference type="EMBL" id="CAMXCT030002796">
    <property type="protein sequence ID" value="CAL4787840.1"/>
    <property type="molecule type" value="Genomic_DNA"/>
</dbReference>
<comment type="subcellular location">
    <subcellularLocation>
        <location evidence="1">Cell membrane</location>
        <topology evidence="1">Multi-pass membrane protein</topology>
    </subcellularLocation>
</comment>
<dbReference type="InterPro" id="IPR005829">
    <property type="entry name" value="Sugar_transporter_CS"/>
</dbReference>
<dbReference type="GO" id="GO:0005886">
    <property type="term" value="C:plasma membrane"/>
    <property type="evidence" value="ECO:0007669"/>
    <property type="project" value="UniProtKB-SubCell"/>
</dbReference>
<feature type="transmembrane region" description="Helical" evidence="9">
    <location>
        <begin position="386"/>
        <end position="407"/>
    </location>
</feature>
<evidence type="ECO:0000256" key="8">
    <source>
        <dbReference type="SAM" id="MobiDB-lite"/>
    </source>
</evidence>
<keyword evidence="2" id="KW-0813">Transport</keyword>
<accession>A0A9P1CZ80</accession>
<evidence type="ECO:0000256" key="9">
    <source>
        <dbReference type="SAM" id="Phobius"/>
    </source>
</evidence>
<feature type="transmembrane region" description="Helical" evidence="9">
    <location>
        <begin position="48"/>
        <end position="72"/>
    </location>
</feature>
<feature type="region of interest" description="Disordered" evidence="8">
    <location>
        <begin position="876"/>
        <end position="905"/>
    </location>
</feature>
<comment type="caution">
    <text evidence="11">The sequence shown here is derived from an EMBL/GenBank/DDBJ whole genome shotgun (WGS) entry which is preliminary data.</text>
</comment>
<feature type="transmembrane region" description="Helical" evidence="9">
    <location>
        <begin position="323"/>
        <end position="342"/>
    </location>
</feature>
<keyword evidence="3" id="KW-1003">Cell membrane</keyword>
<keyword evidence="4 9" id="KW-0812">Transmembrane</keyword>
<keyword evidence="5" id="KW-0769">Symport</keyword>
<evidence type="ECO:0000256" key="2">
    <source>
        <dbReference type="ARBA" id="ARBA00022448"/>
    </source>
</evidence>
<sequence length="1715" mass="187095">MGSANDIWQLLVNYWPVLLGNTLEWYEFAVYGYLESYMERNFFRGSALATWLGFTATFVARPLGGMFLGILSDSFGRKVAVVITVIGMLAATVGQGLLPTPRGWGEESFAGQLGLYMLFILRLAQGLCTGGEIGAVSTYITEVAARRSMGRCVAFISITANLGFMFAREVIWAFQSRIGEEEMLTWGWRWPFLLAFIPGVISVTGRLFCLKETELFEQEHVALLEEEDEEVLVKEERSSERKSTRRHLQEFACTHFVEVLIGTGGVISFAVFQYGGLVWVNSFLKKHGAPVNYLMMAGTCSRLLQMILAFPVGWLADLYGTAFVTLAGALVQTAAGLPLFLALEAEPTSVANLFVTYTFGYSFVAVLQFTIYLYCAELFPTAVRTLGVGVSYNIGFGLFGGFAPLLAEASLEWSPYGPGLLLSLAGFVTVVTIVGSVHLLEHGKVTIATARGSSAPAKTGADFCSLPVWGDSHTGSGAVAPGPSGLTFRPRFVALAAGHMALLETFKYKNFVAAEDLASFTDSKGGNLPRFNGDPTKLMEYSWRVRARIAREQLLPEDERKKCGPLGLRLAEHLSGPALRVAQLMSTSDLAAEKGAETLLKKLGESLKPRRIQEARELYQAGAQPGGVLSRQPQEPMATYLVRRQAWHSAMIDLNSDLKLPDLILAEQTLTNAGISESMQLLIRSAIGGDMTLEKVSTELIAQHARIHEREHGASHHRGKGYGKHWRSHGSRSQHHGYMAEETYEWETAEAYQAENDNYGDGYDEADYDHGHEDEPVDEGQLLAMLADDGLDLGCEESMEYAADVIQADLEAFYARDRAVQKGIKGFKGKGKGKGGTRHFDVSGQLSLSERQQKLQLLKAKTSCRRCGQVGHWSGDPACPKGKGKSKTFATTSTPDKGDGKNKHKPRTVYFAVHDDGGSSGLHGFMAQKYNAVPPPSSLQEGQYVDNPTARGLPAAHGLPAARAQGSDDVPAQYAVVPSLQNDVSDGSVLTTEELDNMMLVNALGVAETRDDGRVIYEMPSELAGYGLPRDLQGLSGLFRDLPRLPERLEITDFDHAARSSQPVTPERPSPVAQVPQAAAQQLPAELPAPAPAKAASPAAVCRHVNVTTRGSNGYYHIKKCLDCGVTLSREPKMPTTAASTPPNAPDPAGGTCTHRNVTWHGTNGYRWRRTCRDCGEVRTGPVGTQPASSTTRTNARASSSSVVMPGTVEQILTVDQLPRLRQMLDFALRTKETHSQAGQEIASTELHMLLDYAIGVSSMDAAPPVSEYQTPRRSTTYSQHSATPKSRASASTLGPAEHLDDMGQRIVNFGKFKNQTYYQAWCDLDYVEWALQEEQNVLRSGKTMSSGLRHLCHYFKEMRRSSSSASAPAVGLMAVTEPSSQLGSEDDLIAILDTGCNATCHGSQWYDRFIKATGAPEAHLDNIEGSNMRGIGGDMKVSGRRLLEVCFELADSTFARGTMPSLELQGSQAPLLLSLETQRQLGFKIDIPNHVVYSSTLGSELKLVQRDGLLAIRLIPSYLGLSCTHESGDSGKQQLHGKDAHGDHQNTTPEVEEEEDELPLTPEVHLPVDELSKTVLTKGQKKQLKDTIQDVKETDNHMWDCLRATHHLGFRRRTLPKGCKTFLLEIFAGAALLSMIAADCGLPVSQPVDVTHDGIDLKIHQHRAQVERQIEADDPTASAFLRSVDRGHLGSLSMPAVTPVLPNISMILEWNGDL</sequence>
<dbReference type="Gene3D" id="1.20.1250.20">
    <property type="entry name" value="MFS general substrate transporter like domains"/>
    <property type="match status" value="1"/>
</dbReference>
<keyword evidence="7 9" id="KW-0472">Membrane</keyword>
<dbReference type="EMBL" id="CAMXCT020002796">
    <property type="protein sequence ID" value="CAL1153903.1"/>
    <property type="molecule type" value="Genomic_DNA"/>
</dbReference>
<feature type="transmembrane region" description="Helical" evidence="9">
    <location>
        <begin position="419"/>
        <end position="440"/>
    </location>
</feature>
<dbReference type="Pfam" id="PF00083">
    <property type="entry name" value="Sugar_tr"/>
    <property type="match status" value="1"/>
</dbReference>
<reference evidence="12" key="2">
    <citation type="submission" date="2024-04" db="EMBL/GenBank/DDBJ databases">
        <authorList>
            <person name="Chen Y."/>
            <person name="Shah S."/>
            <person name="Dougan E. K."/>
            <person name="Thang M."/>
            <person name="Chan C."/>
        </authorList>
    </citation>
    <scope>NUCLEOTIDE SEQUENCE [LARGE SCALE GENOMIC DNA]</scope>
</reference>
<organism evidence="11">
    <name type="scientific">Cladocopium goreaui</name>
    <dbReference type="NCBI Taxonomy" id="2562237"/>
    <lineage>
        <taxon>Eukaryota</taxon>
        <taxon>Sar</taxon>
        <taxon>Alveolata</taxon>
        <taxon>Dinophyceae</taxon>
        <taxon>Suessiales</taxon>
        <taxon>Symbiodiniaceae</taxon>
        <taxon>Cladocopium</taxon>
    </lineage>
</organism>
<dbReference type="InterPro" id="IPR051084">
    <property type="entry name" value="H+-coupled_symporters"/>
</dbReference>
<evidence type="ECO:0000256" key="6">
    <source>
        <dbReference type="ARBA" id="ARBA00022989"/>
    </source>
</evidence>
<feature type="transmembrane region" description="Helical" evidence="9">
    <location>
        <begin position="354"/>
        <end position="374"/>
    </location>
</feature>
<dbReference type="InterPro" id="IPR005828">
    <property type="entry name" value="MFS_sugar_transport-like"/>
</dbReference>
<dbReference type="InterPro" id="IPR036259">
    <property type="entry name" value="MFS_trans_sf"/>
</dbReference>
<evidence type="ECO:0000313" key="14">
    <source>
        <dbReference type="Proteomes" id="UP001152797"/>
    </source>
</evidence>
<feature type="transmembrane region" description="Helical" evidence="9">
    <location>
        <begin position="251"/>
        <end position="274"/>
    </location>
</feature>
<evidence type="ECO:0000259" key="10">
    <source>
        <dbReference type="PROSITE" id="PS50850"/>
    </source>
</evidence>
<feature type="compositionally biased region" description="Low complexity" evidence="8">
    <location>
        <begin position="1070"/>
        <end position="1080"/>
    </location>
</feature>
<reference evidence="11" key="1">
    <citation type="submission" date="2022-10" db="EMBL/GenBank/DDBJ databases">
        <authorList>
            <person name="Chen Y."/>
            <person name="Dougan E. K."/>
            <person name="Chan C."/>
            <person name="Rhodes N."/>
            <person name="Thang M."/>
        </authorList>
    </citation>
    <scope>NUCLEOTIDE SEQUENCE</scope>
</reference>
<feature type="region of interest" description="Disordered" evidence="8">
    <location>
        <begin position="710"/>
        <end position="734"/>
    </location>
</feature>
<feature type="region of interest" description="Disordered" evidence="8">
    <location>
        <begin position="1133"/>
        <end position="1153"/>
    </location>
</feature>
<feature type="compositionally biased region" description="Low complexity" evidence="8">
    <location>
        <begin position="1188"/>
        <end position="1202"/>
    </location>
</feature>
<feature type="compositionally biased region" description="Basic residues" evidence="8">
    <location>
        <begin position="715"/>
        <end position="734"/>
    </location>
</feature>
<evidence type="ECO:0000256" key="4">
    <source>
        <dbReference type="ARBA" id="ARBA00022692"/>
    </source>
</evidence>
<feature type="region of interest" description="Disordered" evidence="8">
    <location>
        <begin position="1263"/>
        <end position="1296"/>
    </location>
</feature>
<dbReference type="PANTHER" id="PTHR43528">
    <property type="entry name" value="ALPHA-KETOGLUTARATE PERMEASE"/>
    <property type="match status" value="1"/>
</dbReference>
<feature type="transmembrane region" description="Helical" evidence="9">
    <location>
        <begin position="79"/>
        <end position="98"/>
    </location>
</feature>
<dbReference type="GO" id="GO:0015293">
    <property type="term" value="F:symporter activity"/>
    <property type="evidence" value="ECO:0007669"/>
    <property type="project" value="UniProtKB-KW"/>
</dbReference>
<dbReference type="PROSITE" id="PS50850">
    <property type="entry name" value="MFS"/>
    <property type="match status" value="1"/>
</dbReference>
<gene>
    <name evidence="11" type="ORF">C1SCF055_LOCUS26640</name>
</gene>
<evidence type="ECO:0000313" key="12">
    <source>
        <dbReference type="EMBL" id="CAL1153903.1"/>
    </source>
</evidence>
<evidence type="ECO:0000256" key="7">
    <source>
        <dbReference type="ARBA" id="ARBA00023136"/>
    </source>
</evidence>
<protein>
    <submittedName>
        <fullName evidence="13">Proline/betaine transporter (Proline porter II) (PPII)</fullName>
    </submittedName>
</protein>
<evidence type="ECO:0000313" key="13">
    <source>
        <dbReference type="EMBL" id="CAL4787840.1"/>
    </source>
</evidence>
<keyword evidence="14" id="KW-1185">Reference proteome</keyword>
<feature type="transmembrane region" description="Helical" evidence="9">
    <location>
        <begin position="152"/>
        <end position="174"/>
    </location>
</feature>
<feature type="region of interest" description="Disordered" evidence="8">
    <location>
        <begin position="1057"/>
        <end position="1080"/>
    </location>
</feature>
<feature type="compositionally biased region" description="Polar residues" evidence="8">
    <location>
        <begin position="1268"/>
        <end position="1293"/>
    </location>
</feature>
<evidence type="ECO:0000256" key="1">
    <source>
        <dbReference type="ARBA" id="ARBA00004651"/>
    </source>
</evidence>
<dbReference type="EMBL" id="CAMXCT010002796">
    <property type="protein sequence ID" value="CAI4000528.1"/>
    <property type="molecule type" value="Genomic_DNA"/>
</dbReference>
<feature type="domain" description="Major facilitator superfamily (MFS) profile" evidence="10">
    <location>
        <begin position="13"/>
        <end position="444"/>
    </location>
</feature>
<feature type="transmembrane region" description="Helical" evidence="9">
    <location>
        <begin position="186"/>
        <end position="209"/>
    </location>
</feature>
<evidence type="ECO:0000256" key="3">
    <source>
        <dbReference type="ARBA" id="ARBA00022475"/>
    </source>
</evidence>
<proteinExistence type="predicted"/>
<evidence type="ECO:0000256" key="5">
    <source>
        <dbReference type="ARBA" id="ARBA00022847"/>
    </source>
</evidence>
<dbReference type="InterPro" id="IPR020846">
    <property type="entry name" value="MFS_dom"/>
</dbReference>
<dbReference type="OrthoDB" id="448333at2759"/>
<dbReference type="Proteomes" id="UP001152797">
    <property type="component" value="Unassembled WGS sequence"/>
</dbReference>
<feature type="region of interest" description="Disordered" evidence="8">
    <location>
        <begin position="1181"/>
        <end position="1202"/>
    </location>
</feature>
<feature type="transmembrane region" description="Helical" evidence="9">
    <location>
        <begin position="118"/>
        <end position="140"/>
    </location>
</feature>
<dbReference type="SUPFAM" id="SSF103473">
    <property type="entry name" value="MFS general substrate transporter"/>
    <property type="match status" value="1"/>
</dbReference>
<dbReference type="PANTHER" id="PTHR43528:SF1">
    <property type="entry name" value="ALPHA-KETOGLUTARATE PERMEASE"/>
    <property type="match status" value="1"/>
</dbReference>
<keyword evidence="6 9" id="KW-1133">Transmembrane helix</keyword>
<name>A0A9P1CZ80_9DINO</name>
<feature type="region of interest" description="Disordered" evidence="8">
    <location>
        <begin position="1530"/>
        <end position="1565"/>
    </location>
</feature>
<dbReference type="PROSITE" id="PS00216">
    <property type="entry name" value="SUGAR_TRANSPORT_1"/>
    <property type="match status" value="1"/>
</dbReference>